<gene>
    <name evidence="2" type="ORF">Fot_39155</name>
</gene>
<protein>
    <submittedName>
        <fullName evidence="2">Uncharacterized protein</fullName>
    </submittedName>
</protein>
<proteinExistence type="predicted"/>
<organism evidence="2 3">
    <name type="scientific">Forsythia ovata</name>
    <dbReference type="NCBI Taxonomy" id="205694"/>
    <lineage>
        <taxon>Eukaryota</taxon>
        <taxon>Viridiplantae</taxon>
        <taxon>Streptophyta</taxon>
        <taxon>Embryophyta</taxon>
        <taxon>Tracheophyta</taxon>
        <taxon>Spermatophyta</taxon>
        <taxon>Magnoliopsida</taxon>
        <taxon>eudicotyledons</taxon>
        <taxon>Gunneridae</taxon>
        <taxon>Pentapetalae</taxon>
        <taxon>asterids</taxon>
        <taxon>lamiids</taxon>
        <taxon>Lamiales</taxon>
        <taxon>Oleaceae</taxon>
        <taxon>Forsythieae</taxon>
        <taxon>Forsythia</taxon>
    </lineage>
</organism>
<name>A0ABD1S691_9LAMI</name>
<evidence type="ECO:0000313" key="2">
    <source>
        <dbReference type="EMBL" id="KAL2495398.1"/>
    </source>
</evidence>
<comment type="caution">
    <text evidence="2">The sequence shown here is derived from an EMBL/GenBank/DDBJ whole genome shotgun (WGS) entry which is preliminary data.</text>
</comment>
<dbReference type="AlphaFoldDB" id="A0ABD1S691"/>
<keyword evidence="3" id="KW-1185">Reference proteome</keyword>
<sequence>MHIESSRFAPDQTSSSQHKPEGCREDFAITVEEFVWLRSYSSSTVGSKSISTLSLLKQVSKRYNGSDPVTGQEIEESGSVGSLRSIAHIQISDGGMGQRP</sequence>
<accession>A0ABD1S691</accession>
<dbReference type="EMBL" id="JBFOLJ010000011">
    <property type="protein sequence ID" value="KAL2495398.1"/>
    <property type="molecule type" value="Genomic_DNA"/>
</dbReference>
<reference evidence="3" key="1">
    <citation type="submission" date="2024-07" db="EMBL/GenBank/DDBJ databases">
        <title>Two chromosome-level genome assemblies of Korean endemic species Abeliophyllum distichum and Forsythia ovata (Oleaceae).</title>
        <authorList>
            <person name="Jang H."/>
        </authorList>
    </citation>
    <scope>NUCLEOTIDE SEQUENCE [LARGE SCALE GENOMIC DNA]</scope>
</reference>
<dbReference type="Proteomes" id="UP001604277">
    <property type="component" value="Unassembled WGS sequence"/>
</dbReference>
<evidence type="ECO:0000256" key="1">
    <source>
        <dbReference type="SAM" id="MobiDB-lite"/>
    </source>
</evidence>
<feature type="region of interest" description="Disordered" evidence="1">
    <location>
        <begin position="1"/>
        <end position="23"/>
    </location>
</feature>
<evidence type="ECO:0000313" key="3">
    <source>
        <dbReference type="Proteomes" id="UP001604277"/>
    </source>
</evidence>